<dbReference type="AlphaFoldDB" id="A0A6G7BLJ2"/>
<dbReference type="RefSeq" id="WP_006732407.1">
    <property type="nucleotide sequence ID" value="NZ_CP049223.1"/>
</dbReference>
<protein>
    <recommendedName>
        <fullName evidence="2">Regulatory protein YycH-like domain-containing protein</fullName>
    </recommendedName>
</protein>
<dbReference type="Gene3D" id="2.40.128.690">
    <property type="entry name" value="YycH protein, domain 3-like"/>
    <property type="match status" value="1"/>
</dbReference>
<evidence type="ECO:0000256" key="1">
    <source>
        <dbReference type="SAM" id="Phobius"/>
    </source>
</evidence>
<evidence type="ECO:0000259" key="2">
    <source>
        <dbReference type="Pfam" id="PF09648"/>
    </source>
</evidence>
<name>A0A6G7BLJ2_9LACO</name>
<reference evidence="3 4" key="1">
    <citation type="submission" date="2020-02" db="EMBL/GenBank/DDBJ databases">
        <title>Complete genome sequences of six Lactobacillus iners strains isolated from the human vagina.</title>
        <authorList>
            <person name="France M.T."/>
            <person name="Rutt L."/>
            <person name="Narina S."/>
            <person name="Arbaugh S."/>
            <person name="Humphrys M.S."/>
            <person name="Ma B."/>
            <person name="Hayward M.R."/>
            <person name="Relman D."/>
            <person name="Kwon D.S."/>
            <person name="Ravel J."/>
        </authorList>
    </citation>
    <scope>NUCLEOTIDE SEQUENCE [LARGE SCALE GENOMIC DNA]</scope>
    <source>
        <strain evidence="3 4">C0210C1</strain>
    </source>
</reference>
<dbReference type="EMBL" id="CP049228">
    <property type="protein sequence ID" value="QIH24360.1"/>
    <property type="molecule type" value="Genomic_DNA"/>
</dbReference>
<keyword evidence="1" id="KW-1133">Transmembrane helix</keyword>
<feature type="domain" description="Regulatory protein YycH-like" evidence="2">
    <location>
        <begin position="41"/>
        <end position="261"/>
    </location>
</feature>
<gene>
    <name evidence="3" type="ORF">G6Z83_06730</name>
</gene>
<keyword evidence="1" id="KW-0472">Membrane</keyword>
<dbReference type="GO" id="GO:0016020">
    <property type="term" value="C:membrane"/>
    <property type="evidence" value="ECO:0007669"/>
    <property type="project" value="InterPro"/>
</dbReference>
<dbReference type="InterPro" id="IPR018604">
    <property type="entry name" value="YycI-like"/>
</dbReference>
<keyword evidence="1" id="KW-0812">Transmembrane</keyword>
<dbReference type="Proteomes" id="UP000501676">
    <property type="component" value="Chromosome"/>
</dbReference>
<proteinExistence type="predicted"/>
<feature type="transmembrane region" description="Helical" evidence="1">
    <location>
        <begin position="7"/>
        <end position="26"/>
    </location>
</feature>
<sequence>MDFKRIECIFLLVFVAINIFLFVEIFQAPKLLNGGHTVNVQNNDLKNEIIADNITLPKISDEQGEGYYLATKEGHSWISKAKEQLSNNCTIVSSKDTDAIIVNLNKPVDLGNNKNKTLSNIKSFVLNTRNVYQGGKYKYIDSTADKSTYIFAQKSKYGLVTENHSQLSIVVKNNHIVSYMQYYVAPLNTLREKQATISSQAAIDALYTYSELPNNSHVLWISFVYSKLITTRGSIIFIPTWLVAIQNSNNKFTIFKRVNAFSGNVMTIDNEEDKGYIK</sequence>
<evidence type="ECO:0000313" key="3">
    <source>
        <dbReference type="EMBL" id="QIH24360.1"/>
    </source>
</evidence>
<organism evidence="3 4">
    <name type="scientific">Lactobacillus iners</name>
    <dbReference type="NCBI Taxonomy" id="147802"/>
    <lineage>
        <taxon>Bacteria</taxon>
        <taxon>Bacillati</taxon>
        <taxon>Bacillota</taxon>
        <taxon>Bacilli</taxon>
        <taxon>Lactobacillales</taxon>
        <taxon>Lactobacillaceae</taxon>
        <taxon>Lactobacillus</taxon>
    </lineage>
</organism>
<evidence type="ECO:0000313" key="4">
    <source>
        <dbReference type="Proteomes" id="UP000501676"/>
    </source>
</evidence>
<dbReference type="Pfam" id="PF09648">
    <property type="entry name" value="YycI"/>
    <property type="match status" value="1"/>
</dbReference>
<accession>A0A6G7BLJ2</accession>